<gene>
    <name evidence="1" type="ORF">PHLCEN_2v10711</name>
</gene>
<protein>
    <submittedName>
        <fullName evidence="1">Uncharacterized protein</fullName>
    </submittedName>
</protein>
<accession>A0A2R6NM51</accession>
<evidence type="ECO:0000313" key="2">
    <source>
        <dbReference type="Proteomes" id="UP000186601"/>
    </source>
</evidence>
<sequence>MFTRTPGFPAERRALARIRRCSSCMTFNFKKGPSQFLAQTLTTKASKVRARIWPYLCQSIHTEKHVQGFDTALSFDLSLSESVSSLSPRFSLTSHLQCPGPEGITFPGETYMEKSSFLPRPRASAGRVRKEWTHLPVCVRVGLTTPQVLLVLSTTEFVWKPACI</sequence>
<keyword evidence="2" id="KW-1185">Reference proteome</keyword>
<comment type="caution">
    <text evidence="1">The sequence shown here is derived from an EMBL/GenBank/DDBJ whole genome shotgun (WGS) entry which is preliminary data.</text>
</comment>
<dbReference type="EMBL" id="MLYV02001076">
    <property type="protein sequence ID" value="PSR73419.1"/>
    <property type="molecule type" value="Genomic_DNA"/>
</dbReference>
<reference evidence="1 2" key="1">
    <citation type="submission" date="2018-02" db="EMBL/GenBank/DDBJ databases">
        <title>Genome sequence of the basidiomycete white-rot fungus Phlebia centrifuga.</title>
        <authorList>
            <person name="Granchi Z."/>
            <person name="Peng M."/>
            <person name="de Vries R.P."/>
            <person name="Hilden K."/>
            <person name="Makela M.R."/>
            <person name="Grigoriev I."/>
            <person name="Riley R."/>
        </authorList>
    </citation>
    <scope>NUCLEOTIDE SEQUENCE [LARGE SCALE GENOMIC DNA]</scope>
    <source>
        <strain evidence="1 2">FBCC195</strain>
    </source>
</reference>
<proteinExistence type="predicted"/>
<dbReference type="AlphaFoldDB" id="A0A2R6NM51"/>
<organism evidence="1 2">
    <name type="scientific">Hermanssonia centrifuga</name>
    <dbReference type="NCBI Taxonomy" id="98765"/>
    <lineage>
        <taxon>Eukaryota</taxon>
        <taxon>Fungi</taxon>
        <taxon>Dikarya</taxon>
        <taxon>Basidiomycota</taxon>
        <taxon>Agaricomycotina</taxon>
        <taxon>Agaricomycetes</taxon>
        <taxon>Polyporales</taxon>
        <taxon>Meruliaceae</taxon>
        <taxon>Hermanssonia</taxon>
    </lineage>
</organism>
<dbReference type="Proteomes" id="UP000186601">
    <property type="component" value="Unassembled WGS sequence"/>
</dbReference>
<name>A0A2R6NM51_9APHY</name>
<evidence type="ECO:0000313" key="1">
    <source>
        <dbReference type="EMBL" id="PSR73419.1"/>
    </source>
</evidence>